<dbReference type="EMBL" id="DWXO01000093">
    <property type="protein sequence ID" value="HJB81284.1"/>
    <property type="molecule type" value="Genomic_DNA"/>
</dbReference>
<feature type="transmembrane region" description="Helical" evidence="1">
    <location>
        <begin position="12"/>
        <end position="33"/>
    </location>
</feature>
<sequence>MRSPAADRRRPTLWDGVVALAVVALAVLLVFLLRPAEGSNLTAVITLDGETVAQYRLDQLSQPVTLTVDEGTYPLTIRAEQGRICIEHSDCPSQDCVRTGWISRPGQQIICLPNRLVISLSGTEPESFDAVTG</sequence>
<dbReference type="Proteomes" id="UP000823921">
    <property type="component" value="Unassembled WGS sequence"/>
</dbReference>
<reference evidence="2" key="1">
    <citation type="journal article" date="2021" name="PeerJ">
        <title>Extensive microbial diversity within the chicken gut microbiome revealed by metagenomics and culture.</title>
        <authorList>
            <person name="Gilroy R."/>
            <person name="Ravi A."/>
            <person name="Getino M."/>
            <person name="Pursley I."/>
            <person name="Horton D.L."/>
            <person name="Alikhan N.F."/>
            <person name="Baker D."/>
            <person name="Gharbi K."/>
            <person name="Hall N."/>
            <person name="Watson M."/>
            <person name="Adriaenssens E.M."/>
            <person name="Foster-Nyarko E."/>
            <person name="Jarju S."/>
            <person name="Secka A."/>
            <person name="Antonio M."/>
            <person name="Oren A."/>
            <person name="Chaudhuri R.R."/>
            <person name="La Ragione R."/>
            <person name="Hildebrand F."/>
            <person name="Pallen M.J."/>
        </authorList>
    </citation>
    <scope>NUCLEOTIDE SEQUENCE</scope>
    <source>
        <strain evidence="2">CHK192-8294</strain>
    </source>
</reference>
<comment type="caution">
    <text evidence="2">The sequence shown here is derived from an EMBL/GenBank/DDBJ whole genome shotgun (WGS) entry which is preliminary data.</text>
</comment>
<reference evidence="2" key="2">
    <citation type="submission" date="2021-04" db="EMBL/GenBank/DDBJ databases">
        <authorList>
            <person name="Gilroy R."/>
        </authorList>
    </citation>
    <scope>NUCLEOTIDE SEQUENCE</scope>
    <source>
        <strain evidence="2">CHK192-8294</strain>
    </source>
</reference>
<name>A0A9D2MPH1_9FIRM</name>
<evidence type="ECO:0000313" key="2">
    <source>
        <dbReference type="EMBL" id="HJB81284.1"/>
    </source>
</evidence>
<proteinExistence type="predicted"/>
<evidence type="ECO:0000256" key="1">
    <source>
        <dbReference type="SAM" id="Phobius"/>
    </source>
</evidence>
<protein>
    <submittedName>
        <fullName evidence="2">NusG domain II-containing protein</fullName>
    </submittedName>
</protein>
<accession>A0A9D2MPH1</accession>
<dbReference type="Pfam" id="PF07009">
    <property type="entry name" value="NusG_II"/>
    <property type="match status" value="1"/>
</dbReference>
<dbReference type="Gene3D" id="2.60.320.10">
    <property type="entry name" value="N-utilization substance G protein NusG, insert domain"/>
    <property type="match status" value="1"/>
</dbReference>
<dbReference type="AlphaFoldDB" id="A0A9D2MPH1"/>
<keyword evidence="1" id="KW-0472">Membrane</keyword>
<dbReference type="InterPro" id="IPR038690">
    <property type="entry name" value="NusG_2_sf"/>
</dbReference>
<keyword evidence="1" id="KW-0812">Transmembrane</keyword>
<evidence type="ECO:0000313" key="3">
    <source>
        <dbReference type="Proteomes" id="UP000823921"/>
    </source>
</evidence>
<dbReference type="CDD" id="cd09846">
    <property type="entry name" value="DUF1312"/>
    <property type="match status" value="1"/>
</dbReference>
<gene>
    <name evidence="2" type="ORF">H9712_09870</name>
</gene>
<keyword evidence="1" id="KW-1133">Transmembrane helix</keyword>
<organism evidence="2 3">
    <name type="scientific">Candidatus Flavonifractor intestinigallinarum</name>
    <dbReference type="NCBI Taxonomy" id="2838586"/>
    <lineage>
        <taxon>Bacteria</taxon>
        <taxon>Bacillati</taxon>
        <taxon>Bacillota</taxon>
        <taxon>Clostridia</taxon>
        <taxon>Eubacteriales</taxon>
        <taxon>Oscillospiraceae</taxon>
        <taxon>Flavonifractor</taxon>
    </lineage>
</organism>